<name>A0ABR1XBJ8_9PEZI</name>
<gene>
    <name evidence="2" type="ORF">PG997_000755</name>
</gene>
<proteinExistence type="predicted"/>
<dbReference type="EMBL" id="JAQQWN010000002">
    <property type="protein sequence ID" value="KAK8094070.1"/>
    <property type="molecule type" value="Genomic_DNA"/>
</dbReference>
<dbReference type="RefSeq" id="XP_066674843.1">
    <property type="nucleotide sequence ID" value="XM_066805070.1"/>
</dbReference>
<comment type="caution">
    <text evidence="2">The sequence shown here is derived from an EMBL/GenBank/DDBJ whole genome shotgun (WGS) entry which is preliminary data.</text>
</comment>
<accession>A0ABR1XBJ8</accession>
<reference evidence="2 3" key="1">
    <citation type="submission" date="2023-01" db="EMBL/GenBank/DDBJ databases">
        <title>Analysis of 21 Apiospora genomes using comparative genomics revels a genus with tremendous synthesis potential of carbohydrate active enzymes and secondary metabolites.</title>
        <authorList>
            <person name="Sorensen T."/>
        </authorList>
    </citation>
    <scope>NUCLEOTIDE SEQUENCE [LARGE SCALE GENOMIC DNA]</scope>
    <source>
        <strain evidence="2 3">CBS 114990</strain>
    </source>
</reference>
<protein>
    <submittedName>
        <fullName evidence="2">Uncharacterized protein</fullName>
    </submittedName>
</protein>
<sequence length="81" mass="8949">MGQAMHGLWVRVARKTQKTQKNYAEQRTARKSIITSIILFRPLNPPLLLLWTKASSSSSLSPSPSPYRAQVPTGAESGELL</sequence>
<dbReference type="Proteomes" id="UP001433268">
    <property type="component" value="Unassembled WGS sequence"/>
</dbReference>
<evidence type="ECO:0000313" key="3">
    <source>
        <dbReference type="Proteomes" id="UP001433268"/>
    </source>
</evidence>
<evidence type="ECO:0000256" key="1">
    <source>
        <dbReference type="SAM" id="MobiDB-lite"/>
    </source>
</evidence>
<keyword evidence="3" id="KW-1185">Reference proteome</keyword>
<organism evidence="2 3">
    <name type="scientific">Apiospora hydei</name>
    <dbReference type="NCBI Taxonomy" id="1337664"/>
    <lineage>
        <taxon>Eukaryota</taxon>
        <taxon>Fungi</taxon>
        <taxon>Dikarya</taxon>
        <taxon>Ascomycota</taxon>
        <taxon>Pezizomycotina</taxon>
        <taxon>Sordariomycetes</taxon>
        <taxon>Xylariomycetidae</taxon>
        <taxon>Amphisphaeriales</taxon>
        <taxon>Apiosporaceae</taxon>
        <taxon>Apiospora</taxon>
    </lineage>
</organism>
<feature type="region of interest" description="Disordered" evidence="1">
    <location>
        <begin position="56"/>
        <end position="81"/>
    </location>
</feature>
<evidence type="ECO:0000313" key="2">
    <source>
        <dbReference type="EMBL" id="KAK8094070.1"/>
    </source>
</evidence>
<dbReference type="GeneID" id="92038130"/>